<comment type="caution">
    <text evidence="2">The sequence shown here is derived from an EMBL/GenBank/DDBJ whole genome shotgun (WGS) entry which is preliminary data.</text>
</comment>
<evidence type="ECO:0000313" key="2">
    <source>
        <dbReference type="EMBL" id="ROQ01863.1"/>
    </source>
</evidence>
<keyword evidence="3" id="KW-1185">Reference proteome</keyword>
<evidence type="ECO:0000259" key="1">
    <source>
        <dbReference type="Pfam" id="PF07969"/>
    </source>
</evidence>
<dbReference type="InterPro" id="IPR013108">
    <property type="entry name" value="Amidohydro_3"/>
</dbReference>
<dbReference type="RefSeq" id="WP_123688577.1">
    <property type="nucleotide sequence ID" value="NZ_AP019700.1"/>
</dbReference>
<dbReference type="Pfam" id="PF07969">
    <property type="entry name" value="Amidohydro_3"/>
    <property type="match status" value="1"/>
</dbReference>
<name>A0A3N1MDR2_9PROT</name>
<dbReference type="PANTHER" id="PTHR11647">
    <property type="entry name" value="HYDRANTOINASE/DIHYDROPYRIMIDINASE FAMILY MEMBER"/>
    <property type="match status" value="1"/>
</dbReference>
<dbReference type="SUPFAM" id="SSF51338">
    <property type="entry name" value="Composite domain of metallo-dependent hydrolases"/>
    <property type="match status" value="1"/>
</dbReference>
<dbReference type="EMBL" id="RJKX01000011">
    <property type="protein sequence ID" value="ROQ01863.1"/>
    <property type="molecule type" value="Genomic_DNA"/>
</dbReference>
<dbReference type="GO" id="GO:0005829">
    <property type="term" value="C:cytosol"/>
    <property type="evidence" value="ECO:0007669"/>
    <property type="project" value="TreeGrafter"/>
</dbReference>
<dbReference type="OrthoDB" id="9766983at2"/>
<dbReference type="InterPro" id="IPR032466">
    <property type="entry name" value="Metal_Hydrolase"/>
</dbReference>
<dbReference type="GO" id="GO:0016812">
    <property type="term" value="F:hydrolase activity, acting on carbon-nitrogen (but not peptide) bonds, in cyclic amides"/>
    <property type="evidence" value="ECO:0007669"/>
    <property type="project" value="TreeGrafter"/>
</dbReference>
<protein>
    <submittedName>
        <fullName evidence="2">N-acyl-D-aspartate/D-glutamate deacylase</fullName>
    </submittedName>
</protein>
<dbReference type="PANTHER" id="PTHR11647:SF1">
    <property type="entry name" value="COLLAPSIN RESPONSE MEDIATOR PROTEIN"/>
    <property type="match status" value="1"/>
</dbReference>
<dbReference type="AlphaFoldDB" id="A0A3N1MDR2"/>
<proteinExistence type="predicted"/>
<dbReference type="Proteomes" id="UP000278222">
    <property type="component" value="Unassembled WGS sequence"/>
</dbReference>
<dbReference type="InterPro" id="IPR050378">
    <property type="entry name" value="Metallo-dep_Hydrolases_sf"/>
</dbReference>
<dbReference type="Gene3D" id="2.30.40.10">
    <property type="entry name" value="Urease, subunit C, domain 1"/>
    <property type="match status" value="1"/>
</dbReference>
<reference evidence="2 3" key="1">
    <citation type="submission" date="2018-11" db="EMBL/GenBank/DDBJ databases">
        <title>Genomic Encyclopedia of Type Strains, Phase IV (KMG-IV): sequencing the most valuable type-strain genomes for metagenomic binning, comparative biology and taxonomic classification.</title>
        <authorList>
            <person name="Goeker M."/>
        </authorList>
    </citation>
    <scope>NUCLEOTIDE SEQUENCE [LARGE SCALE GENOMIC DNA]</scope>
    <source>
        <strain evidence="2 3">DSM 5900</strain>
    </source>
</reference>
<dbReference type="SUPFAM" id="SSF51556">
    <property type="entry name" value="Metallo-dependent hydrolases"/>
    <property type="match status" value="1"/>
</dbReference>
<sequence>MHDLIIKGARIVDGTGSPAYTADLGVADGRIAEIGQLTQPARRTVDADGLVLAPGIVDVHTHYDAQLTWDPTASPSTALGVTTVVMGNCGFSIAPCPPERRDLVARNLSEVEGMSLASLRSGIDWQFERFGEYLDLVQSKAPHVNVAAFVGHSTVRSAVMGEAASERRASLNELEAMRRLVADSLAAGAVGFASSHSENHNGYGGVPMPSRMADEAEIRTLVGVLGEAGRGIYQMTAGPNTSVAFLESLGRDNRRPVIFSSVFQNDTFPDRGPGQLRDCAAAGTRGVEVYGQTSCQPLTMEFTLANAYPLSSLDVWDDLRGADTATLMRSFASADFRQRFRATLGTPKKGKLFYGNWARVQVGAAGTPARARLEGRSIADIAAEQGADPVDAFFDLAVAEELATLFSAQLINADEAQLEPMLKHANGVIALSDAGAHLSFLCDAGYGLHLLGRWVRDRGAFTLEEAVRQLTSKPADIYRIPGRGRIAVGGHADLMLFDPARIAPSPRPRRVPDLPGGDSRMVRDPIGMHGTWVNGVAVHDGRDYTRPAAGPGQVLRSFNA</sequence>
<dbReference type="Gene3D" id="3.20.20.140">
    <property type="entry name" value="Metal-dependent hydrolases"/>
    <property type="match status" value="2"/>
</dbReference>
<organism evidence="2 3">
    <name type="scientific">Stella humosa</name>
    <dbReference type="NCBI Taxonomy" id="94"/>
    <lineage>
        <taxon>Bacteria</taxon>
        <taxon>Pseudomonadati</taxon>
        <taxon>Pseudomonadota</taxon>
        <taxon>Alphaproteobacteria</taxon>
        <taxon>Rhodospirillales</taxon>
        <taxon>Stellaceae</taxon>
        <taxon>Stella</taxon>
    </lineage>
</organism>
<evidence type="ECO:0000313" key="3">
    <source>
        <dbReference type="Proteomes" id="UP000278222"/>
    </source>
</evidence>
<dbReference type="InterPro" id="IPR011059">
    <property type="entry name" value="Metal-dep_hydrolase_composite"/>
</dbReference>
<accession>A0A3N1MDR2</accession>
<gene>
    <name evidence="2" type="ORF">EDC65_1050</name>
</gene>
<feature type="domain" description="Amidohydrolase 3" evidence="1">
    <location>
        <begin position="43"/>
        <end position="538"/>
    </location>
</feature>